<dbReference type="RefSeq" id="WP_308453650.1">
    <property type="nucleotide sequence ID" value="NZ_JAJEQR010000022.1"/>
</dbReference>
<dbReference type="Proteomes" id="UP001198182">
    <property type="component" value="Unassembled WGS sequence"/>
</dbReference>
<proteinExistence type="predicted"/>
<accession>A0AAE3JF66</accession>
<dbReference type="AlphaFoldDB" id="A0AAE3JF66"/>
<organism evidence="1 2">
    <name type="scientific">Hominifimenecus microfluidus</name>
    <dbReference type="NCBI Taxonomy" id="2885348"/>
    <lineage>
        <taxon>Bacteria</taxon>
        <taxon>Bacillati</taxon>
        <taxon>Bacillota</taxon>
        <taxon>Clostridia</taxon>
        <taxon>Lachnospirales</taxon>
        <taxon>Lachnospiraceae</taxon>
        <taxon>Hominifimenecus</taxon>
    </lineage>
</organism>
<name>A0AAE3JF66_9FIRM</name>
<evidence type="ECO:0000313" key="2">
    <source>
        <dbReference type="Proteomes" id="UP001198182"/>
    </source>
</evidence>
<comment type="caution">
    <text evidence="1">The sequence shown here is derived from an EMBL/GenBank/DDBJ whole genome shotgun (WGS) entry which is preliminary data.</text>
</comment>
<keyword evidence="2" id="KW-1185">Reference proteome</keyword>
<dbReference type="EMBL" id="JAJEQR010000022">
    <property type="protein sequence ID" value="MCC2231130.1"/>
    <property type="molecule type" value="Genomic_DNA"/>
</dbReference>
<protein>
    <submittedName>
        <fullName evidence="1">Uncharacterized protein</fullName>
    </submittedName>
</protein>
<evidence type="ECO:0000313" key="1">
    <source>
        <dbReference type="EMBL" id="MCC2231130.1"/>
    </source>
</evidence>
<sequence length="112" mass="13767">MDRKTCERYRYYRDAKEILLEELQTIDPENPELQEVRQEQLRYAEEQMEKIRQFGESLEDPLARQVFRMRVIDGCTWGQIGRKCRQKADYLRLCIYKKIFSEEARNWKHTET</sequence>
<gene>
    <name evidence="1" type="ORF">LKD81_08980</name>
</gene>
<reference evidence="1" key="1">
    <citation type="submission" date="2021-10" db="EMBL/GenBank/DDBJ databases">
        <title>Anaerobic single-cell dispensing facilitates the cultivation of human gut bacteria.</title>
        <authorList>
            <person name="Afrizal A."/>
        </authorList>
    </citation>
    <scope>NUCLEOTIDE SEQUENCE</scope>
    <source>
        <strain evidence="1">CLA-AA-H215</strain>
    </source>
</reference>